<feature type="compositionally biased region" description="Acidic residues" evidence="1">
    <location>
        <begin position="158"/>
        <end position="167"/>
    </location>
</feature>
<name>A0AA36N439_9DINO</name>
<feature type="compositionally biased region" description="Acidic residues" evidence="1">
    <location>
        <begin position="92"/>
        <end position="105"/>
    </location>
</feature>
<evidence type="ECO:0000256" key="1">
    <source>
        <dbReference type="SAM" id="MobiDB-lite"/>
    </source>
</evidence>
<reference evidence="2" key="1">
    <citation type="submission" date="2023-08" db="EMBL/GenBank/DDBJ databases">
        <authorList>
            <person name="Chen Y."/>
            <person name="Shah S."/>
            <person name="Dougan E. K."/>
            <person name="Thang M."/>
            <person name="Chan C."/>
        </authorList>
    </citation>
    <scope>NUCLEOTIDE SEQUENCE</scope>
</reference>
<feature type="region of interest" description="Disordered" evidence="1">
    <location>
        <begin position="41"/>
        <end position="229"/>
    </location>
</feature>
<gene>
    <name evidence="2" type="ORF">EVOR1521_LOCUS15393</name>
</gene>
<feature type="compositionally biased region" description="Basic residues" evidence="1">
    <location>
        <begin position="444"/>
        <end position="454"/>
    </location>
</feature>
<feature type="compositionally biased region" description="Polar residues" evidence="1">
    <location>
        <begin position="117"/>
        <end position="126"/>
    </location>
</feature>
<dbReference type="Proteomes" id="UP001178507">
    <property type="component" value="Unassembled WGS sequence"/>
</dbReference>
<organism evidence="2 3">
    <name type="scientific">Effrenium voratum</name>
    <dbReference type="NCBI Taxonomy" id="2562239"/>
    <lineage>
        <taxon>Eukaryota</taxon>
        <taxon>Sar</taxon>
        <taxon>Alveolata</taxon>
        <taxon>Dinophyceae</taxon>
        <taxon>Suessiales</taxon>
        <taxon>Symbiodiniaceae</taxon>
        <taxon>Effrenium</taxon>
    </lineage>
</organism>
<dbReference type="EMBL" id="CAUJNA010001952">
    <property type="protein sequence ID" value="CAJ1389855.1"/>
    <property type="molecule type" value="Genomic_DNA"/>
</dbReference>
<sequence length="576" mass="62777">MKLAPMPESSSTLFAGASFLMEQARVVDLIELIQASKKQLEDLQQPNDDPLLAESSSESTLVTPSRRCDSELDETPEKVDQMAGAQGQGEAGPDDETIPATDVEDLLQKLDTVATLPETNESSESAWPSDWHDAQSRRSPTLSPLREDDPYVIAFSDSGEEEPDTDEGLAKKLAAAMSSAPTSSEQAPGKETVETVASSPATPAGSHTPPGERPAHPSHESDTQGDESGDDEVIKLKAAMNAKLRRICQPKASSGQLDVSAEVHKAWKQKGKSREHLLNMLMECGGSKDAFLKMVTRRFKKSRKGSLKARGGFYSELQMKNTLGYPPKRIAAITKYCSHKSRRKTHTRKDKYEEDLQYYWVEFTEEGEVEKCEEEEETEEQHEMAKGKVKGLGMSMQACPSGLLSDGTGDDGSCGSGDNASGDEGQGGGRDKRKRASSKGENKRTKKKGNKGKRNNSSEVEEEGADGIPKVLDELLKEQSKMAGLIKAEVDSSGKGKMTPELKSKLASKTCEMERLCSRANVEANKIKKTVLKKVKPEPTHEKAKKQSKKVQDKPKSSSPGKAKGSKSSRRKDKST</sequence>
<feature type="compositionally biased region" description="Polar residues" evidence="1">
    <location>
        <begin position="54"/>
        <end position="63"/>
    </location>
</feature>
<feature type="compositionally biased region" description="Basic and acidic residues" evidence="1">
    <location>
        <begin position="213"/>
        <end position="222"/>
    </location>
</feature>
<proteinExistence type="predicted"/>
<feature type="region of interest" description="Disordered" evidence="1">
    <location>
        <begin position="531"/>
        <end position="576"/>
    </location>
</feature>
<feature type="compositionally biased region" description="Basic residues" evidence="1">
    <location>
        <begin position="564"/>
        <end position="576"/>
    </location>
</feature>
<feature type="compositionally biased region" description="Low complexity" evidence="1">
    <location>
        <begin position="171"/>
        <end position="180"/>
    </location>
</feature>
<feature type="region of interest" description="Disordered" evidence="1">
    <location>
        <begin position="393"/>
        <end position="472"/>
    </location>
</feature>
<accession>A0AA36N439</accession>
<dbReference type="AlphaFoldDB" id="A0AA36N439"/>
<evidence type="ECO:0000313" key="2">
    <source>
        <dbReference type="EMBL" id="CAJ1389855.1"/>
    </source>
</evidence>
<protein>
    <submittedName>
        <fullName evidence="2">Uncharacterized protein</fullName>
    </submittedName>
</protein>
<comment type="caution">
    <text evidence="2">The sequence shown here is derived from an EMBL/GenBank/DDBJ whole genome shotgun (WGS) entry which is preliminary data.</text>
</comment>
<evidence type="ECO:0000313" key="3">
    <source>
        <dbReference type="Proteomes" id="UP001178507"/>
    </source>
</evidence>
<feature type="compositionally biased region" description="Basic and acidic residues" evidence="1">
    <location>
        <begin position="66"/>
        <end position="80"/>
    </location>
</feature>
<keyword evidence="3" id="KW-1185">Reference proteome</keyword>